<dbReference type="AlphaFoldDB" id="A0A517VU55"/>
<keyword evidence="1" id="KW-0479">Metal-binding</keyword>
<feature type="region of interest" description="Disordered" evidence="5">
    <location>
        <begin position="219"/>
        <end position="240"/>
    </location>
</feature>
<evidence type="ECO:0000256" key="5">
    <source>
        <dbReference type="SAM" id="MobiDB-lite"/>
    </source>
</evidence>
<accession>A0A517VU55</accession>
<sequence length="888" mass="101319">MTKQQTLYFLILMTVCLPLRAEVKELKSDLLIVGGTESGWAAAIQAARLQVKSITLVLDGEWLGGQYTEQALACVDENKGTGKVGWGVDWHPMKRSFHRSGLFKELMDRIEAFNTQKYGAPMPGRPYHGPSTFRPAEAQAIFREMLQPYIDSGQVRLITRRYPVKADVNRQKQHPQLMGLWFAPVGSEKPDLFCTARLTIDASDWGEAIQVSGTEFEFGADPQSRYNEPSAPPDTSNYPANEMNPITWAMIVEESDKDSPIPKPERYDDRNFVRTSKLSLSKMKQLQWDRPVRLGSIPHWPDAGKASPRQLSIFTVRRIVDGYTSQDRKTSILLNYMLGQDYPLERLPHHVIEALEETEPGASKKNIVLMNRQQRQIIFKDAKRHSLCLLYHLQNFVHEHAADKTNSFRHFQLSDEFGTEDQLPHKPYIRESLRLKALYMMREQDGRNHDGPTKKFARERFARVMYPDGLFAWQFHYDFHRTGRAYLKTEGNKGPWIDYEKPGRNTSLISDRSVFPLRSLIPINMDGLLGAQKNVGYSSIVSAAIRLHDQCVAIGQAAGATAAISLRHGIAPREIPFQREQLERVRTALCGTLETGTPVLIWPYRDLAPAHPYFVAINRLAARGVIPMEVRKVDFRPNDRATTEWQRETKRLALETIEQSDLTVEISNEISRGKFCQQLWELIKNQPIRNFRRLTPHDADGDDILDVDDPTPFTPGKPIEWKQEKLTAAQDGLLDKSKTPHSRRINFTGLNSAPLPNFEADHGFKFDQKRGFGWSRDIRHNYRQRKILPESYRDTFLFTRDHDIWECKVSNGRWLVTVCVGDSGHEQTGQWVTVEGNQVIKDVVTASGAFREQNVFVDVTDGRLTVEIGKAAAGTNTCLNWICLEPAQ</sequence>
<dbReference type="GO" id="GO:0016491">
    <property type="term" value="F:oxidoreductase activity"/>
    <property type="evidence" value="ECO:0007669"/>
    <property type="project" value="UniProtKB-KW"/>
</dbReference>
<dbReference type="KEGG" id="gaw:V144x_19940"/>
<evidence type="ECO:0000313" key="7">
    <source>
        <dbReference type="Proteomes" id="UP000318704"/>
    </source>
</evidence>
<evidence type="ECO:0000313" key="6">
    <source>
        <dbReference type="EMBL" id="QDT96536.1"/>
    </source>
</evidence>
<evidence type="ECO:0000256" key="4">
    <source>
        <dbReference type="ARBA" id="ARBA00023014"/>
    </source>
</evidence>
<dbReference type="Pfam" id="PF12831">
    <property type="entry name" value="FAD_oxidored"/>
    <property type="match status" value="1"/>
</dbReference>
<dbReference type="GO" id="GO:0051536">
    <property type="term" value="F:iron-sulfur cluster binding"/>
    <property type="evidence" value="ECO:0007669"/>
    <property type="project" value="UniProtKB-KW"/>
</dbReference>
<organism evidence="6 7">
    <name type="scientific">Gimesia aquarii</name>
    <dbReference type="NCBI Taxonomy" id="2527964"/>
    <lineage>
        <taxon>Bacteria</taxon>
        <taxon>Pseudomonadati</taxon>
        <taxon>Planctomycetota</taxon>
        <taxon>Planctomycetia</taxon>
        <taxon>Planctomycetales</taxon>
        <taxon>Planctomycetaceae</taxon>
        <taxon>Gimesia</taxon>
    </lineage>
</organism>
<keyword evidence="3" id="KW-0408">Iron</keyword>
<evidence type="ECO:0000256" key="1">
    <source>
        <dbReference type="ARBA" id="ARBA00022723"/>
    </source>
</evidence>
<dbReference type="GO" id="GO:0046872">
    <property type="term" value="F:metal ion binding"/>
    <property type="evidence" value="ECO:0007669"/>
    <property type="project" value="UniProtKB-KW"/>
</dbReference>
<proteinExistence type="predicted"/>
<dbReference type="PANTHER" id="PTHR43498:SF1">
    <property type="entry name" value="COB--COM HETERODISULFIDE REDUCTASE IRON-SULFUR SUBUNIT A"/>
    <property type="match status" value="1"/>
</dbReference>
<name>A0A517VU55_9PLAN</name>
<keyword evidence="4" id="KW-0411">Iron-sulfur</keyword>
<dbReference type="InterPro" id="IPR039650">
    <property type="entry name" value="HdrA-like"/>
</dbReference>
<evidence type="ECO:0000256" key="3">
    <source>
        <dbReference type="ARBA" id="ARBA00023004"/>
    </source>
</evidence>
<dbReference type="Proteomes" id="UP000318704">
    <property type="component" value="Chromosome"/>
</dbReference>
<dbReference type="SUPFAM" id="SSF49785">
    <property type="entry name" value="Galactose-binding domain-like"/>
    <property type="match status" value="1"/>
</dbReference>
<protein>
    <submittedName>
        <fullName evidence="6">FAD dependent oxidoreductase</fullName>
    </submittedName>
</protein>
<dbReference type="RefSeq" id="WP_144984835.1">
    <property type="nucleotide sequence ID" value="NZ_CP037920.1"/>
</dbReference>
<reference evidence="6 7" key="1">
    <citation type="submission" date="2019-03" db="EMBL/GenBank/DDBJ databases">
        <title>Deep-cultivation of Planctomycetes and their phenomic and genomic characterization uncovers novel biology.</title>
        <authorList>
            <person name="Wiegand S."/>
            <person name="Jogler M."/>
            <person name="Boedeker C."/>
            <person name="Pinto D."/>
            <person name="Vollmers J."/>
            <person name="Rivas-Marin E."/>
            <person name="Kohn T."/>
            <person name="Peeters S.H."/>
            <person name="Heuer A."/>
            <person name="Rast P."/>
            <person name="Oberbeckmann S."/>
            <person name="Bunk B."/>
            <person name="Jeske O."/>
            <person name="Meyerdierks A."/>
            <person name="Storesund J.E."/>
            <person name="Kallscheuer N."/>
            <person name="Luecker S."/>
            <person name="Lage O.M."/>
            <person name="Pohl T."/>
            <person name="Merkel B.J."/>
            <person name="Hornburger P."/>
            <person name="Mueller R.-W."/>
            <person name="Bruemmer F."/>
            <person name="Labrenz M."/>
            <person name="Spormann A.M."/>
            <person name="Op den Camp H."/>
            <person name="Overmann J."/>
            <person name="Amann R."/>
            <person name="Jetten M.S.M."/>
            <person name="Mascher T."/>
            <person name="Medema M.H."/>
            <person name="Devos D.P."/>
            <person name="Kaster A.-K."/>
            <person name="Ovreas L."/>
            <person name="Rohde M."/>
            <person name="Galperin M.Y."/>
            <person name="Jogler C."/>
        </authorList>
    </citation>
    <scope>NUCLEOTIDE SEQUENCE [LARGE SCALE GENOMIC DNA]</scope>
    <source>
        <strain evidence="6 7">V144</strain>
    </source>
</reference>
<keyword evidence="2" id="KW-0560">Oxidoreductase</keyword>
<gene>
    <name evidence="6" type="ORF">V144x_19940</name>
</gene>
<evidence type="ECO:0000256" key="2">
    <source>
        <dbReference type="ARBA" id="ARBA00023002"/>
    </source>
</evidence>
<dbReference type="InterPro" id="IPR008979">
    <property type="entry name" value="Galactose-bd-like_sf"/>
</dbReference>
<dbReference type="PANTHER" id="PTHR43498">
    <property type="entry name" value="FERREDOXIN:COB-COM HETERODISULFIDE REDUCTASE SUBUNIT A"/>
    <property type="match status" value="1"/>
</dbReference>
<dbReference type="EMBL" id="CP037920">
    <property type="protein sequence ID" value="QDT96536.1"/>
    <property type="molecule type" value="Genomic_DNA"/>
</dbReference>
<dbReference type="Gene3D" id="2.60.120.430">
    <property type="entry name" value="Galactose-binding lectin"/>
    <property type="match status" value="1"/>
</dbReference>